<dbReference type="EMBL" id="JAPYKO010000039">
    <property type="protein sequence ID" value="MEI9406611.1"/>
    <property type="molecule type" value="Genomic_DNA"/>
</dbReference>
<feature type="region of interest" description="Disordered" evidence="1">
    <location>
        <begin position="85"/>
        <end position="117"/>
    </location>
</feature>
<name>A0ABU8KLM7_9HYPH</name>
<keyword evidence="3" id="KW-1185">Reference proteome</keyword>
<evidence type="ECO:0000313" key="2">
    <source>
        <dbReference type="EMBL" id="MEI9406611.1"/>
    </source>
</evidence>
<evidence type="ECO:0000256" key="1">
    <source>
        <dbReference type="SAM" id="MobiDB-lite"/>
    </source>
</evidence>
<protein>
    <recommendedName>
        <fullName evidence="4">DUF768 domain-containing protein</fullName>
    </recommendedName>
</protein>
<evidence type="ECO:0000313" key="3">
    <source>
        <dbReference type="Proteomes" id="UP001366503"/>
    </source>
</evidence>
<gene>
    <name evidence="2" type="ORF">O7A05_31295</name>
</gene>
<proteinExistence type="predicted"/>
<dbReference type="RefSeq" id="WP_337097151.1">
    <property type="nucleotide sequence ID" value="NZ_JAPYKO010000039.1"/>
</dbReference>
<dbReference type="Proteomes" id="UP001366503">
    <property type="component" value="Unassembled WGS sequence"/>
</dbReference>
<evidence type="ECO:0008006" key="4">
    <source>
        <dbReference type="Google" id="ProtNLM"/>
    </source>
</evidence>
<organism evidence="2 3">
    <name type="scientific">Mesorhizobium argentiipisi</name>
    <dbReference type="NCBI Taxonomy" id="3015175"/>
    <lineage>
        <taxon>Bacteria</taxon>
        <taxon>Pseudomonadati</taxon>
        <taxon>Pseudomonadota</taxon>
        <taxon>Alphaproteobacteria</taxon>
        <taxon>Hyphomicrobiales</taxon>
        <taxon>Phyllobacteriaceae</taxon>
        <taxon>Mesorhizobium</taxon>
    </lineage>
</organism>
<reference evidence="2 3" key="1">
    <citation type="submission" date="2022-12" db="EMBL/GenBank/DDBJ databases">
        <authorList>
            <person name="Muema E."/>
        </authorList>
    </citation>
    <scope>NUCLEOTIDE SEQUENCE [LARGE SCALE GENOMIC DNA]</scope>
    <source>
        <strain evidence="3">1330</strain>
    </source>
</reference>
<accession>A0ABU8KLM7</accession>
<comment type="caution">
    <text evidence="2">The sequence shown here is derived from an EMBL/GenBank/DDBJ whole genome shotgun (WGS) entry which is preliminary data.</text>
</comment>
<sequence>MGAKMKVPVAEASQEADILVNKTAHFVGEWIDEHKAEAPVALPAEIVAAELADQCIADAENEGIGPDEISEEVGDLKEYIAETVLEKQSDGGGDVHGSISPAPSAVGNGEPNAEIPH</sequence>